<sequence>MVDQQKIRAKNGEKESMDEIIQNVEKQIKEMREKFHNFEKPQNVTIVVDFNFLSMVPHLRRFGYKTFDQRDVEGGEHFSPEQRVKTLSAFMKDRIADGTITHCFLLTESRSNIRFSREVEIDELKFINADLDETESSIICSIMYDTNTIFDTSDVLNRCIVSFYCI</sequence>
<accession>A0A914YJH7</accession>
<reference evidence="3" key="1">
    <citation type="submission" date="2022-11" db="UniProtKB">
        <authorList>
            <consortium name="WormBaseParasite"/>
        </authorList>
    </citation>
    <scope>IDENTIFICATION</scope>
</reference>
<dbReference type="AlphaFoldDB" id="A0A914YJH7"/>
<protein>
    <submittedName>
        <fullName evidence="3">Uncharacterized protein</fullName>
    </submittedName>
</protein>
<organism evidence="2 3">
    <name type="scientific">Panagrolaimus superbus</name>
    <dbReference type="NCBI Taxonomy" id="310955"/>
    <lineage>
        <taxon>Eukaryota</taxon>
        <taxon>Metazoa</taxon>
        <taxon>Ecdysozoa</taxon>
        <taxon>Nematoda</taxon>
        <taxon>Chromadorea</taxon>
        <taxon>Rhabditida</taxon>
        <taxon>Tylenchina</taxon>
        <taxon>Panagrolaimomorpha</taxon>
        <taxon>Panagrolaimoidea</taxon>
        <taxon>Panagrolaimidae</taxon>
        <taxon>Panagrolaimus</taxon>
    </lineage>
</organism>
<proteinExistence type="predicted"/>
<keyword evidence="2" id="KW-1185">Reference proteome</keyword>
<name>A0A914YJH7_9BILA</name>
<evidence type="ECO:0000313" key="3">
    <source>
        <dbReference type="WBParaSite" id="PSU_v2.g19672.t1"/>
    </source>
</evidence>
<evidence type="ECO:0000313" key="2">
    <source>
        <dbReference type="Proteomes" id="UP000887577"/>
    </source>
</evidence>
<feature type="coiled-coil region" evidence="1">
    <location>
        <begin position="7"/>
        <end position="34"/>
    </location>
</feature>
<evidence type="ECO:0000256" key="1">
    <source>
        <dbReference type="SAM" id="Coils"/>
    </source>
</evidence>
<dbReference type="Proteomes" id="UP000887577">
    <property type="component" value="Unplaced"/>
</dbReference>
<dbReference type="WBParaSite" id="PSU_v2.g19672.t1">
    <property type="protein sequence ID" value="PSU_v2.g19672.t1"/>
    <property type="gene ID" value="PSU_v2.g19672"/>
</dbReference>
<keyword evidence="1" id="KW-0175">Coiled coil</keyword>